<protein>
    <recommendedName>
        <fullName evidence="15">DUF2383 domain-containing protein</fullName>
    </recommendedName>
</protein>
<dbReference type="EMBL" id="PRLD01000010">
    <property type="protein sequence ID" value="RAW56532.1"/>
    <property type="molecule type" value="Genomic_DNA"/>
</dbReference>
<evidence type="ECO:0000313" key="12">
    <source>
        <dbReference type="Proteomes" id="UP000260783"/>
    </source>
</evidence>
<evidence type="ECO:0000313" key="9">
    <source>
        <dbReference type="Proteomes" id="UP000219901"/>
    </source>
</evidence>
<evidence type="ECO:0000313" key="11">
    <source>
        <dbReference type="Proteomes" id="UP000251281"/>
    </source>
</evidence>
<dbReference type="Proteomes" id="UP000260783">
    <property type="component" value="Unassembled WGS sequence"/>
</dbReference>
<dbReference type="Proteomes" id="UP000251281">
    <property type="component" value="Unassembled WGS sequence"/>
</dbReference>
<dbReference type="EMBL" id="WKQE01000012">
    <property type="protein sequence ID" value="MSC80974.1"/>
    <property type="molecule type" value="Genomic_DNA"/>
</dbReference>
<dbReference type="GeneID" id="75067920"/>
<proteinExistence type="predicted"/>
<dbReference type="OrthoDB" id="9792639at2"/>
<dbReference type="EMBL" id="PRLF01000011">
    <property type="protein sequence ID" value="RAW64807.1"/>
    <property type="molecule type" value="Genomic_DNA"/>
</dbReference>
<evidence type="ECO:0000313" key="1">
    <source>
        <dbReference type="EMBL" id="CUN06387.1"/>
    </source>
</evidence>
<reference evidence="13 14" key="6">
    <citation type="journal article" date="2019" name="Nat. Med.">
        <title>A library of human gut bacterial isolates paired with longitudinal multiomics data enables mechanistic microbiome research.</title>
        <authorList>
            <person name="Poyet M."/>
            <person name="Groussin M."/>
            <person name="Gibbons S.M."/>
            <person name="Avila-Pacheco J."/>
            <person name="Jiang X."/>
            <person name="Kearney S.M."/>
            <person name="Perrotta A.R."/>
            <person name="Berdy B."/>
            <person name="Zhao S."/>
            <person name="Lieberman T.D."/>
            <person name="Swanson P.K."/>
            <person name="Smith M."/>
            <person name="Roesemann S."/>
            <person name="Alexander J.E."/>
            <person name="Rich S.A."/>
            <person name="Livny J."/>
            <person name="Vlamakis H."/>
            <person name="Clish C."/>
            <person name="Bullock K."/>
            <person name="Deik A."/>
            <person name="Scott J."/>
            <person name="Pierce K.A."/>
            <person name="Xavier R.J."/>
            <person name="Alm E.J."/>
        </authorList>
    </citation>
    <scope>NUCLEOTIDE SEQUENCE [LARGE SCALE GENOMIC DNA]</scope>
    <source>
        <strain evidence="2 13">BIOML-B1</strain>
        <strain evidence="3 14">BIOML-B9</strain>
    </source>
</reference>
<reference evidence="4" key="3">
    <citation type="submission" date="2017-07" db="EMBL/GenBank/DDBJ databases">
        <authorList>
            <person name="Sun Z.S."/>
            <person name="Albrecht U."/>
            <person name="Echele G."/>
            <person name="Lee C.C."/>
        </authorList>
    </citation>
    <scope>NUCLEOTIDE SEQUENCE</scope>
    <source>
        <strain evidence="4">CNCM I 4546</strain>
    </source>
</reference>
<dbReference type="EMBL" id="QVEW01000014">
    <property type="protein sequence ID" value="RGB95059.1"/>
    <property type="molecule type" value="Genomic_DNA"/>
</dbReference>
<evidence type="ECO:0000313" key="5">
    <source>
        <dbReference type="EMBL" id="RAW56532.1"/>
    </source>
</evidence>
<dbReference type="RefSeq" id="WP_006735368.1">
    <property type="nucleotide sequence ID" value="NZ_BNEV01000077.1"/>
</dbReference>
<evidence type="ECO:0000313" key="10">
    <source>
        <dbReference type="Proteomes" id="UP000250550"/>
    </source>
</evidence>
<evidence type="ECO:0000313" key="4">
    <source>
        <dbReference type="EMBL" id="PDX73066.1"/>
    </source>
</evidence>
<organism evidence="1 8">
    <name type="scientific">Faecalibacterium prausnitzii</name>
    <dbReference type="NCBI Taxonomy" id="853"/>
    <lineage>
        <taxon>Bacteria</taxon>
        <taxon>Bacillati</taxon>
        <taxon>Bacillota</taxon>
        <taxon>Clostridia</taxon>
        <taxon>Eubacteriales</taxon>
        <taxon>Oscillospiraceae</taxon>
        <taxon>Faecalibacterium</taxon>
    </lineage>
</organism>
<dbReference type="Proteomes" id="UP000095649">
    <property type="component" value="Unassembled WGS sequence"/>
</dbReference>
<evidence type="ECO:0000313" key="2">
    <source>
        <dbReference type="EMBL" id="MSC52038.1"/>
    </source>
</evidence>
<evidence type="ECO:0000313" key="13">
    <source>
        <dbReference type="Proteomes" id="UP000462091"/>
    </source>
</evidence>
<reference evidence="1 8" key="1">
    <citation type="submission" date="2015-09" db="EMBL/GenBank/DDBJ databases">
        <authorList>
            <consortium name="Pathogen Informatics"/>
        </authorList>
    </citation>
    <scope>NUCLEOTIDE SEQUENCE [LARGE SCALE GENOMIC DNA]</scope>
    <source>
        <strain evidence="1 8">2789STDY5834970</strain>
    </source>
</reference>
<evidence type="ECO:0000313" key="8">
    <source>
        <dbReference type="Proteomes" id="UP000095649"/>
    </source>
</evidence>
<dbReference type="AlphaFoldDB" id="A0A173TWB2"/>
<dbReference type="EMBL" id="NMTV01000034">
    <property type="protein sequence ID" value="PDX73066.1"/>
    <property type="molecule type" value="Genomic_DNA"/>
</dbReference>
<evidence type="ECO:0000313" key="3">
    <source>
        <dbReference type="EMBL" id="MSC80974.1"/>
    </source>
</evidence>
<evidence type="ECO:0008006" key="15">
    <source>
        <dbReference type="Google" id="ProtNLM"/>
    </source>
</evidence>
<evidence type="ECO:0000313" key="6">
    <source>
        <dbReference type="EMBL" id="RAW64807.1"/>
    </source>
</evidence>
<dbReference type="Proteomes" id="UP000477010">
    <property type="component" value="Unassembled WGS sequence"/>
</dbReference>
<dbReference type="Proteomes" id="UP000219901">
    <property type="component" value="Unassembled WGS sequence"/>
</dbReference>
<sequence>MENQKNDNLNLLEAVVQNTEMGKNTLEQILPMTNDVQFKAELLRQRNIYHQLNQEAHTAIEACGGSAQGQSTMAKLNTKMGIGLKTLTDKSTRNLAEMLTQGSGMGVVDCVKSCKDYPNAAPGAKRLAQRLQDFEEDNRIQLERFL</sequence>
<accession>A0A173TWB2</accession>
<evidence type="ECO:0000313" key="14">
    <source>
        <dbReference type="Proteomes" id="UP000477010"/>
    </source>
</evidence>
<dbReference type="EMBL" id="WKQM01000016">
    <property type="protein sequence ID" value="MSC52038.1"/>
    <property type="molecule type" value="Genomic_DNA"/>
</dbReference>
<dbReference type="Proteomes" id="UP000250550">
    <property type="component" value="Unassembled WGS sequence"/>
</dbReference>
<reference evidence="4 9" key="2">
    <citation type="journal article" date="2017" name="Front. Microbiol.">
        <title>New Insights into the Diversity of the Genus Faecalibacterium.</title>
        <authorList>
            <person name="Benevides L."/>
            <person name="Burman S."/>
            <person name="Martin R."/>
            <person name="Robert V."/>
            <person name="Thomas M."/>
            <person name="Miquel S."/>
            <person name="Chain F."/>
            <person name="Sokol H."/>
            <person name="Bermudez-Humaran L.G."/>
            <person name="Morrison M."/>
            <person name="Langella P."/>
            <person name="Azevedo V.A."/>
            <person name="Chatel J.M."/>
            <person name="Soares S."/>
        </authorList>
    </citation>
    <scope>NUCLEOTIDE SEQUENCE [LARGE SCALE GENOMIC DNA]</scope>
    <source>
        <strain evidence="4 9">CNCM I 4546</strain>
    </source>
</reference>
<dbReference type="EMBL" id="CYXN01000013">
    <property type="protein sequence ID" value="CUN06387.1"/>
    <property type="molecule type" value="Genomic_DNA"/>
</dbReference>
<reference evidence="7 12" key="5">
    <citation type="submission" date="2018-08" db="EMBL/GenBank/DDBJ databases">
        <title>A genome reference for cultivated species of the human gut microbiota.</title>
        <authorList>
            <person name="Zou Y."/>
            <person name="Xue W."/>
            <person name="Luo G."/>
        </authorList>
    </citation>
    <scope>NUCLEOTIDE SEQUENCE [LARGE SCALE GENOMIC DNA]</scope>
    <source>
        <strain evidence="7 12">AF29-11BH</strain>
    </source>
</reference>
<gene>
    <name evidence="6" type="ORF">C4N21_08955</name>
    <name evidence="5" type="ORF">C4N24_10480</name>
    <name evidence="4" type="ORF">CGS55_04725</name>
    <name evidence="7" type="ORF">DWZ04_12020</name>
    <name evidence="1" type="ORF">ERS852582_01758</name>
    <name evidence="3" type="ORF">GKD85_09095</name>
    <name evidence="2" type="ORF">GKE10_08990</name>
</gene>
<evidence type="ECO:0000313" key="7">
    <source>
        <dbReference type="EMBL" id="RGB95059.1"/>
    </source>
</evidence>
<dbReference type="Proteomes" id="UP000462091">
    <property type="component" value="Unassembled WGS sequence"/>
</dbReference>
<reference evidence="10 11" key="4">
    <citation type="submission" date="2018-02" db="EMBL/GenBank/DDBJ databases">
        <title>Complete genome sequencing of Faecalibacterium prausnitzii strains isolated from the human gut.</title>
        <authorList>
            <person name="Fitzgerald B.C."/>
            <person name="Shkoporov A.N."/>
            <person name="Ross P.R."/>
            <person name="Hill C."/>
        </authorList>
    </citation>
    <scope>NUCLEOTIDE SEQUENCE [LARGE SCALE GENOMIC DNA]</scope>
    <source>
        <strain evidence="5 11">APC923/51-1</strain>
        <strain evidence="6 10">APC924/119</strain>
    </source>
</reference>
<name>A0A173TWB2_9FIRM</name>